<feature type="domain" description="Csd3-like second N-terminal" evidence="9">
    <location>
        <begin position="155"/>
        <end position="271"/>
    </location>
</feature>
<dbReference type="GO" id="GO:0030313">
    <property type="term" value="C:cell envelope"/>
    <property type="evidence" value="ECO:0007669"/>
    <property type="project" value="UniProtKB-SubCell"/>
</dbReference>
<evidence type="ECO:0000256" key="1">
    <source>
        <dbReference type="ARBA" id="ARBA00001947"/>
    </source>
</evidence>
<keyword evidence="5" id="KW-0378">Hydrolase</keyword>
<keyword evidence="4" id="KW-0479">Metal-binding</keyword>
<dbReference type="SUPFAM" id="SSF51261">
    <property type="entry name" value="Duplicated hybrid motif"/>
    <property type="match status" value="1"/>
</dbReference>
<dbReference type="RefSeq" id="WP_169677733.1">
    <property type="nucleotide sequence ID" value="NZ_JABBNU010000001.1"/>
</dbReference>
<comment type="caution">
    <text evidence="10">The sequence shown here is derived from an EMBL/GenBank/DDBJ whole genome shotgun (WGS) entry which is preliminary data.</text>
</comment>
<evidence type="ECO:0000256" key="5">
    <source>
        <dbReference type="ARBA" id="ARBA00022801"/>
    </source>
</evidence>
<comment type="cofactor">
    <cofactor evidence="1">
        <name>Zn(2+)</name>
        <dbReference type="ChEBI" id="CHEBI:29105"/>
    </cofactor>
</comment>
<dbReference type="Pfam" id="PF19425">
    <property type="entry name" value="Csd3_N2"/>
    <property type="match status" value="1"/>
</dbReference>
<dbReference type="GO" id="GO:0004222">
    <property type="term" value="F:metalloendopeptidase activity"/>
    <property type="evidence" value="ECO:0007669"/>
    <property type="project" value="TreeGrafter"/>
</dbReference>
<keyword evidence="11" id="KW-1185">Reference proteome</keyword>
<dbReference type="PANTHER" id="PTHR21666:SF288">
    <property type="entry name" value="CELL DIVISION PROTEIN YTFB"/>
    <property type="match status" value="1"/>
</dbReference>
<proteinExistence type="predicted"/>
<dbReference type="EMBL" id="JABBNU010000001">
    <property type="protein sequence ID" value="NMM47120.1"/>
    <property type="molecule type" value="Genomic_DNA"/>
</dbReference>
<evidence type="ECO:0000256" key="3">
    <source>
        <dbReference type="ARBA" id="ARBA00022670"/>
    </source>
</evidence>
<protein>
    <submittedName>
        <fullName evidence="10">Peptidoglycan DD-metalloendopeptidase family protein</fullName>
    </submittedName>
</protein>
<dbReference type="InterPro" id="IPR050570">
    <property type="entry name" value="Cell_wall_metabolism_enzyme"/>
</dbReference>
<evidence type="ECO:0000259" key="9">
    <source>
        <dbReference type="Pfam" id="PF19425"/>
    </source>
</evidence>
<evidence type="ECO:0000313" key="10">
    <source>
        <dbReference type="EMBL" id="NMM47120.1"/>
    </source>
</evidence>
<evidence type="ECO:0000259" key="8">
    <source>
        <dbReference type="Pfam" id="PF01551"/>
    </source>
</evidence>
<evidence type="ECO:0000313" key="11">
    <source>
        <dbReference type="Proteomes" id="UP000559010"/>
    </source>
</evidence>
<dbReference type="Pfam" id="PF01551">
    <property type="entry name" value="Peptidase_M23"/>
    <property type="match status" value="1"/>
</dbReference>
<keyword evidence="6" id="KW-0862">Zinc</keyword>
<organism evidence="10 11">
    <name type="scientific">Marinigracilibium pacificum</name>
    <dbReference type="NCBI Taxonomy" id="2729599"/>
    <lineage>
        <taxon>Bacteria</taxon>
        <taxon>Pseudomonadati</taxon>
        <taxon>Bacteroidota</taxon>
        <taxon>Cytophagia</taxon>
        <taxon>Cytophagales</taxon>
        <taxon>Flammeovirgaceae</taxon>
        <taxon>Marinigracilibium</taxon>
    </lineage>
</organism>
<dbReference type="AlphaFoldDB" id="A0A848IXW7"/>
<reference evidence="10 11" key="1">
    <citation type="submission" date="2020-04" db="EMBL/GenBank/DDBJ databases">
        <title>Flammeovirgaceae bacterium KN852 isolated from deep sea.</title>
        <authorList>
            <person name="Zhang D.-C."/>
        </authorList>
    </citation>
    <scope>NUCLEOTIDE SEQUENCE [LARGE SCALE GENOMIC DNA]</scope>
    <source>
        <strain evidence="10 11">KN852</strain>
    </source>
</reference>
<dbReference type="Proteomes" id="UP000559010">
    <property type="component" value="Unassembled WGS sequence"/>
</dbReference>
<keyword evidence="3" id="KW-0645">Protease</keyword>
<dbReference type="InterPro" id="IPR011055">
    <property type="entry name" value="Dup_hybrid_motif"/>
</dbReference>
<sequence>MKLYRLTGILITVAIAAAAWFYFQNEKETINTASEASIEVDSAEIYVEPEMIYGYYADSVDVVEGVVESNQNLSEILTQFNISMPTIHELANKSKDVFDVRKIRANKKYTVIMPKDTAQSALAFIYEPSAIEYIVYSFNDSVNINKVEREIEIVQREISGIIENSLYISMTDQGASPALVDKLADVFGWQVDFFRIQKGDYYRVIYEEKQVEGQVVGLNKVIAAELNHFGSDYHALNYDQGDGEDYFDLEGNSLRKAFLRSPVEFSRITSRYTGRRFHPVQKRWKAHLGTDYAAPHGSPIRSTGDGVITAATYSKYNGNYVKVKHNGTYTTQYLHMSKIKSGIRPGARVRQGDIIGYIGSTGLATGPHVCYRFWKNGKQVDPMAQDLPASQPIKEESLEAFNKKKDEYLAMLKKVKVNGLNENKLVAQAETENKKL</sequence>
<keyword evidence="7" id="KW-0482">Metalloprotease</keyword>
<evidence type="ECO:0000256" key="2">
    <source>
        <dbReference type="ARBA" id="ARBA00004196"/>
    </source>
</evidence>
<dbReference type="CDD" id="cd12797">
    <property type="entry name" value="M23_peptidase"/>
    <property type="match status" value="1"/>
</dbReference>
<dbReference type="InterPro" id="IPR016047">
    <property type="entry name" value="M23ase_b-sheet_dom"/>
</dbReference>
<name>A0A848IXW7_9BACT</name>
<dbReference type="InterPro" id="IPR045834">
    <property type="entry name" value="Csd3_N2"/>
</dbReference>
<comment type="subcellular location">
    <subcellularLocation>
        <location evidence="2">Cell envelope</location>
    </subcellularLocation>
</comment>
<dbReference type="GO" id="GO:0046872">
    <property type="term" value="F:metal ion binding"/>
    <property type="evidence" value="ECO:0007669"/>
    <property type="project" value="UniProtKB-KW"/>
</dbReference>
<dbReference type="Gene3D" id="2.70.70.10">
    <property type="entry name" value="Glucose Permease (Domain IIA)"/>
    <property type="match status" value="1"/>
</dbReference>
<dbReference type="GO" id="GO:0006508">
    <property type="term" value="P:proteolysis"/>
    <property type="evidence" value="ECO:0007669"/>
    <property type="project" value="UniProtKB-KW"/>
</dbReference>
<dbReference type="PANTHER" id="PTHR21666">
    <property type="entry name" value="PEPTIDASE-RELATED"/>
    <property type="match status" value="1"/>
</dbReference>
<evidence type="ECO:0000256" key="7">
    <source>
        <dbReference type="ARBA" id="ARBA00023049"/>
    </source>
</evidence>
<accession>A0A848IXW7</accession>
<gene>
    <name evidence="10" type="ORF">HH304_01820</name>
</gene>
<dbReference type="Gene3D" id="3.10.450.350">
    <property type="match status" value="1"/>
</dbReference>
<feature type="domain" description="M23ase beta-sheet core" evidence="8">
    <location>
        <begin position="286"/>
        <end position="382"/>
    </location>
</feature>
<evidence type="ECO:0000256" key="6">
    <source>
        <dbReference type="ARBA" id="ARBA00022833"/>
    </source>
</evidence>
<evidence type="ECO:0000256" key="4">
    <source>
        <dbReference type="ARBA" id="ARBA00022723"/>
    </source>
</evidence>